<keyword evidence="1 4" id="KW-0349">Heme</keyword>
<evidence type="ECO:0000259" key="5">
    <source>
        <dbReference type="PROSITE" id="PS51007"/>
    </source>
</evidence>
<protein>
    <submittedName>
        <fullName evidence="6">Putative cytochrome C6</fullName>
    </submittedName>
</protein>
<evidence type="ECO:0000313" key="6">
    <source>
        <dbReference type="EMBL" id="BAR57930.1"/>
    </source>
</evidence>
<sequence>MEIEAADLSKAAKQGKMVLQEKCARCHVIEAVGESPLKEAPPMRDVYARFNPRELQAELSEGMVSKHREMPQIEFSDEDVHAILAYLYALAVKK</sequence>
<dbReference type="InterPro" id="IPR036909">
    <property type="entry name" value="Cyt_c-like_dom_sf"/>
</dbReference>
<dbReference type="Gene3D" id="1.10.760.10">
    <property type="entry name" value="Cytochrome c-like domain"/>
    <property type="match status" value="1"/>
</dbReference>
<keyword evidence="2 4" id="KW-0479">Metal-binding</keyword>
<evidence type="ECO:0000256" key="2">
    <source>
        <dbReference type="ARBA" id="ARBA00022723"/>
    </source>
</evidence>
<gene>
    <name evidence="6" type="ORF">NK6_4764</name>
</gene>
<organism evidence="6 7">
    <name type="scientific">Bradyrhizobium diazoefficiens</name>
    <dbReference type="NCBI Taxonomy" id="1355477"/>
    <lineage>
        <taxon>Bacteria</taxon>
        <taxon>Pseudomonadati</taxon>
        <taxon>Pseudomonadota</taxon>
        <taxon>Alphaproteobacteria</taxon>
        <taxon>Hyphomicrobiales</taxon>
        <taxon>Nitrobacteraceae</taxon>
        <taxon>Bradyrhizobium</taxon>
    </lineage>
</organism>
<dbReference type="SUPFAM" id="SSF46626">
    <property type="entry name" value="Cytochrome c"/>
    <property type="match status" value="1"/>
</dbReference>
<dbReference type="GO" id="GO:0020037">
    <property type="term" value="F:heme binding"/>
    <property type="evidence" value="ECO:0007669"/>
    <property type="project" value="InterPro"/>
</dbReference>
<dbReference type="EMBL" id="AP014685">
    <property type="protein sequence ID" value="BAR57930.1"/>
    <property type="molecule type" value="Genomic_DNA"/>
</dbReference>
<name>A0A0E3VUS7_9BRAD</name>
<dbReference type="Pfam" id="PF13442">
    <property type="entry name" value="Cytochrome_CBB3"/>
    <property type="match status" value="1"/>
</dbReference>
<dbReference type="GO" id="GO:0009055">
    <property type="term" value="F:electron transfer activity"/>
    <property type="evidence" value="ECO:0007669"/>
    <property type="project" value="InterPro"/>
</dbReference>
<dbReference type="GO" id="GO:0046872">
    <property type="term" value="F:metal ion binding"/>
    <property type="evidence" value="ECO:0007669"/>
    <property type="project" value="UniProtKB-KW"/>
</dbReference>
<evidence type="ECO:0000256" key="1">
    <source>
        <dbReference type="ARBA" id="ARBA00022617"/>
    </source>
</evidence>
<evidence type="ECO:0000256" key="3">
    <source>
        <dbReference type="ARBA" id="ARBA00023004"/>
    </source>
</evidence>
<proteinExistence type="predicted"/>
<dbReference type="AlphaFoldDB" id="A0A0E3VUS7"/>
<feature type="domain" description="Cytochrome c" evidence="5">
    <location>
        <begin position="10"/>
        <end position="91"/>
    </location>
</feature>
<reference evidence="6 7" key="1">
    <citation type="submission" date="2014-11" db="EMBL/GenBank/DDBJ databases">
        <title>Symbiosis island explosion on the genome of extra-slow-growing strains of soybean bradyrhizobia with massive insertion sequences.</title>
        <authorList>
            <person name="Iida T."/>
            <person name="Minamisawa K."/>
        </authorList>
    </citation>
    <scope>NUCLEOTIDE SEQUENCE [LARGE SCALE GENOMIC DNA]</scope>
    <source>
        <strain evidence="6 7">NK6</strain>
    </source>
</reference>
<dbReference type="Proteomes" id="UP000063308">
    <property type="component" value="Chromosome"/>
</dbReference>
<keyword evidence="3 4" id="KW-0408">Iron</keyword>
<dbReference type="PROSITE" id="PS51007">
    <property type="entry name" value="CYTC"/>
    <property type="match status" value="1"/>
</dbReference>
<dbReference type="InterPro" id="IPR009056">
    <property type="entry name" value="Cyt_c-like_dom"/>
</dbReference>
<evidence type="ECO:0000256" key="4">
    <source>
        <dbReference type="PROSITE-ProRule" id="PRU00433"/>
    </source>
</evidence>
<evidence type="ECO:0000313" key="7">
    <source>
        <dbReference type="Proteomes" id="UP000063308"/>
    </source>
</evidence>
<accession>A0A0E3VUS7</accession>